<evidence type="ECO:0000259" key="2">
    <source>
        <dbReference type="Pfam" id="PF02517"/>
    </source>
</evidence>
<keyword evidence="1" id="KW-1133">Transmembrane helix</keyword>
<dbReference type="PANTHER" id="PTHR43592:SF15">
    <property type="entry name" value="CAAX AMINO TERMINAL PROTEASE FAMILY PROTEIN"/>
    <property type="match status" value="1"/>
</dbReference>
<keyword evidence="1" id="KW-0472">Membrane</keyword>
<feature type="domain" description="CAAX prenyl protease 2/Lysostaphin resistance protein A-like" evidence="2">
    <location>
        <begin position="95"/>
        <end position="184"/>
    </location>
</feature>
<protein>
    <submittedName>
        <fullName evidence="3">Abortive infection protein</fullName>
    </submittedName>
</protein>
<feature type="transmembrane region" description="Helical" evidence="1">
    <location>
        <begin position="148"/>
        <end position="165"/>
    </location>
</feature>
<evidence type="ECO:0000256" key="1">
    <source>
        <dbReference type="SAM" id="Phobius"/>
    </source>
</evidence>
<feature type="transmembrane region" description="Helical" evidence="1">
    <location>
        <begin position="171"/>
        <end position="190"/>
    </location>
</feature>
<name>A0A250KTU6_9GAMM</name>
<evidence type="ECO:0000313" key="3">
    <source>
        <dbReference type="EMBL" id="BBA34992.1"/>
    </source>
</evidence>
<dbReference type="Pfam" id="PF02517">
    <property type="entry name" value="Rce1-like"/>
    <property type="match status" value="1"/>
</dbReference>
<gene>
    <name evidence="3" type="ORF">sS8_3049</name>
</gene>
<reference evidence="3 4" key="1">
    <citation type="submission" date="2016-12" db="EMBL/GenBank/DDBJ databases">
        <title>Genome sequencing of Methylocaldum marinum.</title>
        <authorList>
            <person name="Takeuchi M."/>
            <person name="Kamagata Y."/>
            <person name="Hiraoka S."/>
            <person name="Oshima K."/>
            <person name="Hattori M."/>
            <person name="Iwasaki W."/>
        </authorList>
    </citation>
    <scope>NUCLEOTIDE SEQUENCE [LARGE SCALE GENOMIC DNA]</scope>
    <source>
        <strain evidence="3 4">S8</strain>
    </source>
</reference>
<dbReference type="KEGG" id="mmai:sS8_3049"/>
<dbReference type="GO" id="GO:0080120">
    <property type="term" value="P:CAAX-box protein maturation"/>
    <property type="evidence" value="ECO:0007669"/>
    <property type="project" value="UniProtKB-ARBA"/>
</dbReference>
<dbReference type="Proteomes" id="UP000266313">
    <property type="component" value="Chromosome"/>
</dbReference>
<dbReference type="GO" id="GO:0004175">
    <property type="term" value="F:endopeptidase activity"/>
    <property type="evidence" value="ECO:0007669"/>
    <property type="project" value="UniProtKB-ARBA"/>
</dbReference>
<keyword evidence="4" id="KW-1185">Reference proteome</keyword>
<dbReference type="PANTHER" id="PTHR43592">
    <property type="entry name" value="CAAX AMINO TERMINAL PROTEASE"/>
    <property type="match status" value="1"/>
</dbReference>
<dbReference type="EMBL" id="AP017928">
    <property type="protein sequence ID" value="BBA34992.1"/>
    <property type="molecule type" value="Genomic_DNA"/>
</dbReference>
<dbReference type="RefSeq" id="WP_119630275.1">
    <property type="nucleotide sequence ID" value="NZ_AP017928.1"/>
</dbReference>
<feature type="transmembrane region" description="Helical" evidence="1">
    <location>
        <begin position="49"/>
        <end position="70"/>
    </location>
</feature>
<sequence>MLDQRPPTRYNQFLKIATYFEGALILIAYGIGWAVSINPLAHIEFSGMALVWGILGTLPLYALFALSYNLPWQGMRAVRNFLVDKLGPFLSRYRWQQMLYLGFLAGISEEILFRGLLQPWFEQNWGWVGGLAFSNLVFALVHWVTPLYALLAGLTGVYLGVALDFGGERNLVVPILIHAIYDFLAFIAVAQTYRRQQSRSF</sequence>
<evidence type="ECO:0000313" key="4">
    <source>
        <dbReference type="Proteomes" id="UP000266313"/>
    </source>
</evidence>
<proteinExistence type="predicted"/>
<dbReference type="InterPro" id="IPR003675">
    <property type="entry name" value="Rce1/LyrA-like_dom"/>
</dbReference>
<feature type="transmembrane region" description="Helical" evidence="1">
    <location>
        <begin position="98"/>
        <end position="117"/>
    </location>
</feature>
<accession>A0A250KTU6</accession>
<keyword evidence="1" id="KW-0812">Transmembrane</keyword>
<feature type="transmembrane region" description="Helical" evidence="1">
    <location>
        <begin position="12"/>
        <end position="37"/>
    </location>
</feature>
<dbReference type="OrthoDB" id="118729at2"/>
<organism evidence="3 4">
    <name type="scientific">Methylocaldum marinum</name>
    <dbReference type="NCBI Taxonomy" id="1432792"/>
    <lineage>
        <taxon>Bacteria</taxon>
        <taxon>Pseudomonadati</taxon>
        <taxon>Pseudomonadota</taxon>
        <taxon>Gammaproteobacteria</taxon>
        <taxon>Methylococcales</taxon>
        <taxon>Methylococcaceae</taxon>
        <taxon>Methylocaldum</taxon>
    </lineage>
</organism>
<dbReference type="AlphaFoldDB" id="A0A250KTU6"/>